<dbReference type="PROSITE" id="PS00630">
    <property type="entry name" value="IMP_2"/>
    <property type="match status" value="1"/>
</dbReference>
<evidence type="ECO:0000256" key="4">
    <source>
        <dbReference type="ARBA" id="ARBA00022801"/>
    </source>
</evidence>
<comment type="catalytic activity">
    <reaction evidence="1">
        <text>a myo-inositol phosphate + H2O = myo-inositol + phosphate</text>
        <dbReference type="Rhea" id="RHEA:24056"/>
        <dbReference type="ChEBI" id="CHEBI:15377"/>
        <dbReference type="ChEBI" id="CHEBI:17268"/>
        <dbReference type="ChEBI" id="CHEBI:43474"/>
        <dbReference type="ChEBI" id="CHEBI:84139"/>
        <dbReference type="EC" id="3.1.3.25"/>
    </reaction>
</comment>
<evidence type="ECO:0000256" key="3">
    <source>
        <dbReference type="ARBA" id="ARBA00022723"/>
    </source>
</evidence>
<dbReference type="PROSITE" id="PS00629">
    <property type="entry name" value="IMP_1"/>
    <property type="match status" value="1"/>
</dbReference>
<reference evidence="8" key="1">
    <citation type="submission" date="2020-07" db="EMBL/GenBank/DDBJ databases">
        <title>A new Micromonospora strain with potent antibiotic activity isolated from the microbiome of a mid-Atlantic deep-sea sponge.</title>
        <authorList>
            <person name="Back C.R."/>
            <person name="Stennett H.L."/>
            <person name="Williams S.E."/>
            <person name="Wang L."/>
            <person name="Ojeda Gomez J."/>
            <person name="Abdulle O.M."/>
            <person name="Duffy T."/>
            <person name="Hendry K.R."/>
            <person name="Powell D."/>
            <person name="Stach J.E."/>
            <person name="Essex-Lopresti A.E."/>
            <person name="Willis C.L."/>
            <person name="Curnow P."/>
            <person name="Race P.R."/>
        </authorList>
    </citation>
    <scope>NUCLEOTIDE SEQUENCE [LARGE SCALE GENOMIC DNA]</scope>
    <source>
        <strain evidence="8">28ISP2-46</strain>
    </source>
</reference>
<dbReference type="GO" id="GO:0006020">
    <property type="term" value="P:inositol metabolic process"/>
    <property type="evidence" value="ECO:0007669"/>
    <property type="project" value="TreeGrafter"/>
</dbReference>
<sequence>MSSYNDLLPIATEAVRRATDAMRHGSPGSLTFKGDRDVASELDFAIEHDARVFLATETPEIGFLGEEYGMSGPTELQWILDPIDGTANFVRALPLCGVSLALAYKRHPVLGIIHLPFLHSLYAAVEGGGAYANGKHLKVSSTNAIRDAIVAIGDYATEPDADAKNRLRLALTAQLASKAYRIRMTGSAALDLAWLAQGRLDAALTLSNHPWDVAAGTLIAREAGAEVVDGDGTSHGWHSKFTLAVSPALTGDILALYLKANETVNPPKRGSQVGCS</sequence>
<dbReference type="Gene3D" id="3.30.540.10">
    <property type="entry name" value="Fructose-1,6-Bisphosphatase, subunit A, domain 1"/>
    <property type="match status" value="1"/>
</dbReference>
<evidence type="ECO:0000256" key="1">
    <source>
        <dbReference type="ARBA" id="ARBA00001033"/>
    </source>
</evidence>
<protein>
    <recommendedName>
        <fullName evidence="2">inositol-phosphate phosphatase</fullName>
        <ecNumber evidence="2">3.1.3.25</ecNumber>
    </recommendedName>
</protein>
<dbReference type="EMBL" id="CP059322">
    <property type="protein sequence ID" value="QLQ39498.1"/>
    <property type="molecule type" value="Genomic_DNA"/>
</dbReference>
<dbReference type="Pfam" id="PF00459">
    <property type="entry name" value="Inositol_P"/>
    <property type="match status" value="1"/>
</dbReference>
<keyword evidence="3 6" id="KW-0479">Metal-binding</keyword>
<comment type="cofactor">
    <cofactor evidence="6">
        <name>Mg(2+)</name>
        <dbReference type="ChEBI" id="CHEBI:18420"/>
    </cofactor>
</comment>
<dbReference type="GO" id="GO:0046854">
    <property type="term" value="P:phosphatidylinositol phosphate biosynthetic process"/>
    <property type="evidence" value="ECO:0007669"/>
    <property type="project" value="InterPro"/>
</dbReference>
<dbReference type="GO" id="GO:0008934">
    <property type="term" value="F:inositol monophosphate 1-phosphatase activity"/>
    <property type="evidence" value="ECO:0007669"/>
    <property type="project" value="TreeGrafter"/>
</dbReference>
<evidence type="ECO:0000256" key="6">
    <source>
        <dbReference type="PIRSR" id="PIRSR600760-2"/>
    </source>
</evidence>
<feature type="binding site" evidence="6">
    <location>
        <position position="81"/>
    </location>
    <ligand>
        <name>Mg(2+)</name>
        <dbReference type="ChEBI" id="CHEBI:18420"/>
        <label>1</label>
        <note>catalytic</note>
    </ligand>
</feature>
<feature type="binding site" evidence="6">
    <location>
        <position position="66"/>
    </location>
    <ligand>
        <name>Mg(2+)</name>
        <dbReference type="ChEBI" id="CHEBI:18420"/>
        <label>1</label>
        <note>catalytic</note>
    </ligand>
</feature>
<evidence type="ECO:0000256" key="5">
    <source>
        <dbReference type="ARBA" id="ARBA00022842"/>
    </source>
</evidence>
<keyword evidence="5 6" id="KW-0460">Magnesium</keyword>
<dbReference type="EC" id="3.1.3.25" evidence="2"/>
<dbReference type="RefSeq" id="WP_181571885.1">
    <property type="nucleotide sequence ID" value="NZ_CP059322.2"/>
</dbReference>
<evidence type="ECO:0000256" key="2">
    <source>
        <dbReference type="ARBA" id="ARBA00013106"/>
    </source>
</evidence>
<evidence type="ECO:0000313" key="7">
    <source>
        <dbReference type="EMBL" id="QLQ39498.1"/>
    </source>
</evidence>
<dbReference type="InterPro" id="IPR000760">
    <property type="entry name" value="Inositol_monophosphatase-like"/>
</dbReference>
<organism evidence="7 8">
    <name type="scientific">Micromonospora robiginosa</name>
    <dbReference type="NCBI Taxonomy" id="2749844"/>
    <lineage>
        <taxon>Bacteria</taxon>
        <taxon>Bacillati</taxon>
        <taxon>Actinomycetota</taxon>
        <taxon>Actinomycetes</taxon>
        <taxon>Micromonosporales</taxon>
        <taxon>Micromonosporaceae</taxon>
        <taxon>Micromonospora</taxon>
    </lineage>
</organism>
<feature type="binding site" evidence="6">
    <location>
        <position position="83"/>
    </location>
    <ligand>
        <name>Mg(2+)</name>
        <dbReference type="ChEBI" id="CHEBI:18420"/>
        <label>1</label>
        <note>catalytic</note>
    </ligand>
</feature>
<feature type="binding site" evidence="6">
    <location>
        <position position="212"/>
    </location>
    <ligand>
        <name>Mg(2+)</name>
        <dbReference type="ChEBI" id="CHEBI:18420"/>
        <label>1</label>
        <note>catalytic</note>
    </ligand>
</feature>
<keyword evidence="4" id="KW-0378">Hydrolase</keyword>
<reference evidence="7 8" key="2">
    <citation type="journal article" date="2021" name="Mar. Drugs">
        <title>A New Micromonospora Strain with Antibiotic Activity Isolated from the Microbiome of a Mid-Atlantic Deep-Sea Sponge.</title>
        <authorList>
            <person name="Back C.R."/>
            <person name="Stennett H.L."/>
            <person name="Williams S.E."/>
            <person name="Wang L."/>
            <person name="Ojeda Gomez J."/>
            <person name="Abdulle O.M."/>
            <person name="Duffy T."/>
            <person name="Neal C."/>
            <person name="Mantell J."/>
            <person name="Jepson M.A."/>
            <person name="Hendry K.R."/>
            <person name="Powell D."/>
            <person name="Stach J.E.M."/>
            <person name="Essex-Lopresti A.E."/>
            <person name="Willis C.L."/>
            <person name="Curnow P."/>
            <person name="Race P.R."/>
        </authorList>
    </citation>
    <scope>NUCLEOTIDE SEQUENCE [LARGE SCALE GENOMIC DNA]</scope>
    <source>
        <strain evidence="7 8">28ISP2-46</strain>
    </source>
</reference>
<dbReference type="KEGG" id="mfeu:H1D33_12090"/>
<proteinExistence type="predicted"/>
<dbReference type="GO" id="GO:0007165">
    <property type="term" value="P:signal transduction"/>
    <property type="evidence" value="ECO:0007669"/>
    <property type="project" value="TreeGrafter"/>
</dbReference>
<feature type="binding site" evidence="6">
    <location>
        <position position="84"/>
    </location>
    <ligand>
        <name>Mg(2+)</name>
        <dbReference type="ChEBI" id="CHEBI:18420"/>
        <label>1</label>
        <note>catalytic</note>
    </ligand>
</feature>
<dbReference type="PANTHER" id="PTHR20854">
    <property type="entry name" value="INOSITOL MONOPHOSPHATASE"/>
    <property type="match status" value="1"/>
</dbReference>
<dbReference type="InterPro" id="IPR020550">
    <property type="entry name" value="Inositol_monophosphatase_CS"/>
</dbReference>
<keyword evidence="8" id="KW-1185">Reference proteome</keyword>
<dbReference type="GO" id="GO:0046872">
    <property type="term" value="F:metal ion binding"/>
    <property type="evidence" value="ECO:0007669"/>
    <property type="project" value="UniProtKB-KW"/>
</dbReference>
<dbReference type="PANTHER" id="PTHR20854:SF4">
    <property type="entry name" value="INOSITOL-1-MONOPHOSPHATASE-RELATED"/>
    <property type="match status" value="1"/>
</dbReference>
<evidence type="ECO:0000313" key="8">
    <source>
        <dbReference type="Proteomes" id="UP000510844"/>
    </source>
</evidence>
<accession>A0A7L6BC82</accession>
<dbReference type="PRINTS" id="PR00377">
    <property type="entry name" value="IMPHPHTASES"/>
</dbReference>
<dbReference type="Proteomes" id="UP000510844">
    <property type="component" value="Chromosome"/>
</dbReference>
<dbReference type="Gene3D" id="3.40.190.80">
    <property type="match status" value="1"/>
</dbReference>
<gene>
    <name evidence="7" type="ORF">H1D33_12090</name>
</gene>
<dbReference type="CDD" id="cd01637">
    <property type="entry name" value="IMPase_like"/>
    <property type="match status" value="1"/>
</dbReference>
<name>A0A7L6BC82_9ACTN</name>
<dbReference type="InterPro" id="IPR020583">
    <property type="entry name" value="Inositol_monoP_metal-BS"/>
</dbReference>
<dbReference type="AlphaFoldDB" id="A0A7L6BC82"/>
<dbReference type="SUPFAM" id="SSF56655">
    <property type="entry name" value="Carbohydrate phosphatase"/>
    <property type="match status" value="1"/>
</dbReference>